<accession>A0A084WKS1</accession>
<dbReference type="EMBL" id="KE525349">
    <property type="protein sequence ID" value="KFB50815.1"/>
    <property type="molecule type" value="Genomic_DNA"/>
</dbReference>
<reference evidence="2" key="2">
    <citation type="submission" date="2020-05" db="UniProtKB">
        <authorList>
            <consortium name="EnsemblMetazoa"/>
        </authorList>
    </citation>
    <scope>IDENTIFICATION</scope>
</reference>
<evidence type="ECO:0000313" key="3">
    <source>
        <dbReference type="Proteomes" id="UP000030765"/>
    </source>
</evidence>
<proteinExistence type="predicted"/>
<protein>
    <submittedName>
        <fullName evidence="1 2">HET-domain-containing protein</fullName>
    </submittedName>
</protein>
<dbReference type="AlphaFoldDB" id="A0A084WKS1"/>
<keyword evidence="3" id="KW-1185">Reference proteome</keyword>
<dbReference type="VEuPathDB" id="VectorBase:ASIC018868"/>
<reference evidence="1 3" key="1">
    <citation type="journal article" date="2014" name="BMC Genomics">
        <title>Genome sequence of Anopheles sinensis provides insight into genetics basis of mosquito competence for malaria parasites.</title>
        <authorList>
            <person name="Zhou D."/>
            <person name="Zhang D."/>
            <person name="Ding G."/>
            <person name="Shi L."/>
            <person name="Hou Q."/>
            <person name="Ye Y."/>
            <person name="Xu Y."/>
            <person name="Zhou H."/>
            <person name="Xiong C."/>
            <person name="Li S."/>
            <person name="Yu J."/>
            <person name="Hong S."/>
            <person name="Yu X."/>
            <person name="Zou P."/>
            <person name="Chen C."/>
            <person name="Chang X."/>
            <person name="Wang W."/>
            <person name="Lv Y."/>
            <person name="Sun Y."/>
            <person name="Ma L."/>
            <person name="Shen B."/>
            <person name="Zhu C."/>
        </authorList>
    </citation>
    <scope>NUCLEOTIDE SEQUENCE [LARGE SCALE GENOMIC DNA]</scope>
</reference>
<gene>
    <name evidence="1" type="ORF">ZHAS_00018868</name>
</gene>
<evidence type="ECO:0000313" key="1">
    <source>
        <dbReference type="EMBL" id="KFB50815.1"/>
    </source>
</evidence>
<dbReference type="Proteomes" id="UP000030765">
    <property type="component" value="Unassembled WGS sequence"/>
</dbReference>
<organism evidence="1">
    <name type="scientific">Anopheles sinensis</name>
    <name type="common">Mosquito</name>
    <dbReference type="NCBI Taxonomy" id="74873"/>
    <lineage>
        <taxon>Eukaryota</taxon>
        <taxon>Metazoa</taxon>
        <taxon>Ecdysozoa</taxon>
        <taxon>Arthropoda</taxon>
        <taxon>Hexapoda</taxon>
        <taxon>Insecta</taxon>
        <taxon>Pterygota</taxon>
        <taxon>Neoptera</taxon>
        <taxon>Endopterygota</taxon>
        <taxon>Diptera</taxon>
        <taxon>Nematocera</taxon>
        <taxon>Culicoidea</taxon>
        <taxon>Culicidae</taxon>
        <taxon>Anophelinae</taxon>
        <taxon>Anopheles</taxon>
    </lineage>
</organism>
<dbReference type="EnsemblMetazoa" id="ASIC018868-RA">
    <property type="protein sequence ID" value="ASIC018868-PA"/>
    <property type="gene ID" value="ASIC018868"/>
</dbReference>
<name>A0A084WKS1_ANOSI</name>
<dbReference type="EMBL" id="ATLV01024134">
    <property type="status" value="NOT_ANNOTATED_CDS"/>
    <property type="molecule type" value="Genomic_DNA"/>
</dbReference>
<evidence type="ECO:0000313" key="2">
    <source>
        <dbReference type="EnsemblMetazoa" id="ASIC018868-PA"/>
    </source>
</evidence>
<sequence>MLVSPAHFYETVRICNERAENVVKGYAPGDFYDTELGQVLRVLCLGHRCRAPFWPADAN</sequence>